<evidence type="ECO:0000313" key="2">
    <source>
        <dbReference type="EMBL" id="MEV5510638.1"/>
    </source>
</evidence>
<keyword evidence="3" id="KW-1185">Reference proteome</keyword>
<accession>A0ABV3K654</accession>
<name>A0ABV3K654_STRON</name>
<organism evidence="2 3">
    <name type="scientific">Streptomyces orinoci</name>
    <name type="common">Streptoverticillium orinoci</name>
    <dbReference type="NCBI Taxonomy" id="67339"/>
    <lineage>
        <taxon>Bacteria</taxon>
        <taxon>Bacillati</taxon>
        <taxon>Actinomycetota</taxon>
        <taxon>Actinomycetes</taxon>
        <taxon>Kitasatosporales</taxon>
        <taxon>Streptomycetaceae</taxon>
        <taxon>Streptomyces</taxon>
    </lineage>
</organism>
<reference evidence="2 3" key="1">
    <citation type="submission" date="2024-06" db="EMBL/GenBank/DDBJ databases">
        <title>The Natural Products Discovery Center: Release of the First 8490 Sequenced Strains for Exploring Actinobacteria Biosynthetic Diversity.</title>
        <authorList>
            <person name="Kalkreuter E."/>
            <person name="Kautsar S.A."/>
            <person name="Yang D."/>
            <person name="Bader C.D."/>
            <person name="Teijaro C.N."/>
            <person name="Fluegel L."/>
            <person name="Davis C.M."/>
            <person name="Simpson J.R."/>
            <person name="Lauterbach L."/>
            <person name="Steele A.D."/>
            <person name="Gui C."/>
            <person name="Meng S."/>
            <person name="Li G."/>
            <person name="Viehrig K."/>
            <person name="Ye F."/>
            <person name="Su P."/>
            <person name="Kiefer A.F."/>
            <person name="Nichols A."/>
            <person name="Cepeda A.J."/>
            <person name="Yan W."/>
            <person name="Fan B."/>
            <person name="Jiang Y."/>
            <person name="Adhikari A."/>
            <person name="Zheng C.-J."/>
            <person name="Schuster L."/>
            <person name="Cowan T.M."/>
            <person name="Smanski M.J."/>
            <person name="Chevrette M.G."/>
            <person name="De Carvalho L.P.S."/>
            <person name="Shen B."/>
        </authorList>
    </citation>
    <scope>NUCLEOTIDE SEQUENCE [LARGE SCALE GENOMIC DNA]</scope>
    <source>
        <strain evidence="2 3">NPDC052347</strain>
    </source>
</reference>
<comment type="caution">
    <text evidence="2">The sequence shown here is derived from an EMBL/GenBank/DDBJ whole genome shotgun (WGS) entry which is preliminary data.</text>
</comment>
<dbReference type="Proteomes" id="UP001552594">
    <property type="component" value="Unassembled WGS sequence"/>
</dbReference>
<dbReference type="EMBL" id="JBFAUK010000037">
    <property type="protein sequence ID" value="MEV5510638.1"/>
    <property type="molecule type" value="Genomic_DNA"/>
</dbReference>
<evidence type="ECO:0000259" key="1">
    <source>
        <dbReference type="Pfam" id="PF21962"/>
    </source>
</evidence>
<feature type="domain" description="DUF6924" evidence="1">
    <location>
        <begin position="27"/>
        <end position="157"/>
    </location>
</feature>
<evidence type="ECO:0000313" key="3">
    <source>
        <dbReference type="Proteomes" id="UP001552594"/>
    </source>
</evidence>
<gene>
    <name evidence="2" type="ORF">AB0L16_30160</name>
</gene>
<protein>
    <recommendedName>
        <fullName evidence="1">DUF6924 domain-containing protein</fullName>
    </recommendedName>
</protein>
<dbReference type="RefSeq" id="WP_109278442.1">
    <property type="nucleotide sequence ID" value="NZ_JBFAUK010000037.1"/>
</dbReference>
<sequence>MYDDISEEDDLFERVTSIMAADQNCMPLVRTFIADDAAFAALLDELRIPDEYGNTAAVSLVENPRYVAATVESLTAEVIRDHEGRPLFSEVLVADERCLSDPSFPLLALNLLQDAEHQQFRIAASELSAFYANMSIGNMDFDEWAREAGDDGVFRGFRGDDGVPVGRDRRAAPPACPDAGCSAPFVSTPLEPLRVAVEWTGEQD</sequence>
<dbReference type="Pfam" id="PF21962">
    <property type="entry name" value="DUF6924"/>
    <property type="match status" value="1"/>
</dbReference>
<dbReference type="InterPro" id="IPR053832">
    <property type="entry name" value="DUF6924"/>
</dbReference>
<proteinExistence type="predicted"/>